<sequence>MDDIMIKDQKRFQKPWENRATIQTLFILCCWGIRGFIRGVFFKSTGGLVLIGKNVKIRNSYKLKVGKNFVIENNSELNCNSLRGLCFGDNVTIGANALIRPSNIYGGEVGEGMIVGNNSNIGPFAYIGCSGLIVIGDNVMMSPRVSIYAENHNFEKRNLPMKAQGVTRQTTKVEDDCWIASNSVILAGVTIGKGSVISAGAVVTKDVPPYSIVGGVPAKVIKSRN</sequence>
<proteinExistence type="predicted"/>
<evidence type="ECO:0000256" key="1">
    <source>
        <dbReference type="SAM" id="Phobius"/>
    </source>
</evidence>
<organism evidence="2 3">
    <name type="scientific">Roseivirga seohaensis subsp. aquiponti</name>
    <dbReference type="NCBI Taxonomy" id="1566026"/>
    <lineage>
        <taxon>Bacteria</taxon>
        <taxon>Pseudomonadati</taxon>
        <taxon>Bacteroidota</taxon>
        <taxon>Cytophagia</taxon>
        <taxon>Cytophagales</taxon>
        <taxon>Roseivirgaceae</taxon>
        <taxon>Roseivirga</taxon>
    </lineage>
</organism>
<dbReference type="InterPro" id="IPR011004">
    <property type="entry name" value="Trimer_LpxA-like_sf"/>
</dbReference>
<dbReference type="GO" id="GO:0016740">
    <property type="term" value="F:transferase activity"/>
    <property type="evidence" value="ECO:0007669"/>
    <property type="project" value="UniProtKB-KW"/>
</dbReference>
<dbReference type="CDD" id="cd04647">
    <property type="entry name" value="LbH_MAT_like"/>
    <property type="match status" value="1"/>
</dbReference>
<comment type="caution">
    <text evidence="2">The sequence shown here is derived from an EMBL/GenBank/DDBJ whole genome shotgun (WGS) entry which is preliminary data.</text>
</comment>
<evidence type="ECO:0000313" key="2">
    <source>
        <dbReference type="EMBL" id="KOF03987.1"/>
    </source>
</evidence>
<keyword evidence="3" id="KW-1185">Reference proteome</keyword>
<dbReference type="AlphaFoldDB" id="A0A0L8AP74"/>
<keyword evidence="1" id="KW-0472">Membrane</keyword>
<dbReference type="PATRIC" id="fig|1566026.4.peg.2368"/>
<name>A0A0L8AP74_9BACT</name>
<dbReference type="InterPro" id="IPR001451">
    <property type="entry name" value="Hexapep"/>
</dbReference>
<accession>A0A0L8AP74</accession>
<dbReference type="Gene3D" id="2.160.10.10">
    <property type="entry name" value="Hexapeptide repeat proteins"/>
    <property type="match status" value="2"/>
</dbReference>
<keyword evidence="2" id="KW-0808">Transferase</keyword>
<dbReference type="Pfam" id="PF00132">
    <property type="entry name" value="Hexapep"/>
    <property type="match status" value="1"/>
</dbReference>
<gene>
    <name evidence="2" type="ORF">OB69_02995</name>
</gene>
<dbReference type="PANTHER" id="PTHR23416">
    <property type="entry name" value="SIALIC ACID SYNTHASE-RELATED"/>
    <property type="match status" value="1"/>
</dbReference>
<dbReference type="SUPFAM" id="SSF51161">
    <property type="entry name" value="Trimeric LpxA-like enzymes"/>
    <property type="match status" value="2"/>
</dbReference>
<dbReference type="PANTHER" id="PTHR23416:SF78">
    <property type="entry name" value="LIPOPOLYSACCHARIDE BIOSYNTHESIS O-ACETYL TRANSFERASE WBBJ-RELATED"/>
    <property type="match status" value="1"/>
</dbReference>
<dbReference type="EMBL" id="JSVA01000004">
    <property type="protein sequence ID" value="KOF03987.1"/>
    <property type="molecule type" value="Genomic_DNA"/>
</dbReference>
<keyword evidence="1" id="KW-1133">Transmembrane helix</keyword>
<keyword evidence="1" id="KW-0812">Transmembrane</keyword>
<feature type="transmembrane region" description="Helical" evidence="1">
    <location>
        <begin position="20"/>
        <end position="37"/>
    </location>
</feature>
<dbReference type="Proteomes" id="UP000036908">
    <property type="component" value="Unassembled WGS sequence"/>
</dbReference>
<dbReference type="InterPro" id="IPR051159">
    <property type="entry name" value="Hexapeptide_acetyltransf"/>
</dbReference>
<dbReference type="Pfam" id="PF14602">
    <property type="entry name" value="Hexapep_2"/>
    <property type="match status" value="1"/>
</dbReference>
<reference evidence="3" key="1">
    <citation type="submission" date="2014-11" db="EMBL/GenBank/DDBJ databases">
        <title>Genome sequencing of Roseivirga sp. D-25.</title>
        <authorList>
            <person name="Selvaratnam C."/>
            <person name="Thevarajoo S."/>
            <person name="Goh K.M."/>
            <person name="Eee R."/>
            <person name="Chan K.-G."/>
            <person name="Chong C.S."/>
        </authorList>
    </citation>
    <scope>NUCLEOTIDE SEQUENCE [LARGE SCALE GENOMIC DNA]</scope>
    <source>
        <strain evidence="3">D-25</strain>
    </source>
</reference>
<protein>
    <submittedName>
        <fullName evidence="2">Acetyltransferase</fullName>
    </submittedName>
</protein>
<evidence type="ECO:0000313" key="3">
    <source>
        <dbReference type="Proteomes" id="UP000036908"/>
    </source>
</evidence>